<keyword evidence="3" id="KW-1185">Reference proteome</keyword>
<protein>
    <submittedName>
        <fullName evidence="2">11811_t:CDS:1</fullName>
    </submittedName>
</protein>
<reference evidence="2" key="1">
    <citation type="submission" date="2021-06" db="EMBL/GenBank/DDBJ databases">
        <authorList>
            <person name="Kallberg Y."/>
            <person name="Tangrot J."/>
            <person name="Rosling A."/>
        </authorList>
    </citation>
    <scope>NUCLEOTIDE SEQUENCE</scope>
    <source>
        <strain evidence="2">MT106</strain>
    </source>
</reference>
<name>A0A9N9C850_9GLOM</name>
<evidence type="ECO:0000313" key="3">
    <source>
        <dbReference type="Proteomes" id="UP000789831"/>
    </source>
</evidence>
<organism evidence="2 3">
    <name type="scientific">Ambispora gerdemannii</name>
    <dbReference type="NCBI Taxonomy" id="144530"/>
    <lineage>
        <taxon>Eukaryota</taxon>
        <taxon>Fungi</taxon>
        <taxon>Fungi incertae sedis</taxon>
        <taxon>Mucoromycota</taxon>
        <taxon>Glomeromycotina</taxon>
        <taxon>Glomeromycetes</taxon>
        <taxon>Archaeosporales</taxon>
        <taxon>Ambisporaceae</taxon>
        <taxon>Ambispora</taxon>
    </lineage>
</organism>
<feature type="compositionally biased region" description="Pro residues" evidence="1">
    <location>
        <begin position="20"/>
        <end position="55"/>
    </location>
</feature>
<feature type="compositionally biased region" description="Low complexity" evidence="1">
    <location>
        <begin position="1"/>
        <end position="19"/>
    </location>
</feature>
<evidence type="ECO:0000313" key="2">
    <source>
        <dbReference type="EMBL" id="CAG8592452.1"/>
    </source>
</evidence>
<dbReference type="AlphaFoldDB" id="A0A9N9C850"/>
<proteinExistence type="predicted"/>
<dbReference type="EMBL" id="CAJVPL010001915">
    <property type="protein sequence ID" value="CAG8592452.1"/>
    <property type="molecule type" value="Genomic_DNA"/>
</dbReference>
<gene>
    <name evidence="2" type="ORF">AGERDE_LOCUS8678</name>
</gene>
<dbReference type="Proteomes" id="UP000789831">
    <property type="component" value="Unassembled WGS sequence"/>
</dbReference>
<feature type="region of interest" description="Disordered" evidence="1">
    <location>
        <begin position="1"/>
        <end position="57"/>
    </location>
</feature>
<comment type="caution">
    <text evidence="2">The sequence shown here is derived from an EMBL/GenBank/DDBJ whole genome shotgun (WGS) entry which is preliminary data.</text>
</comment>
<sequence length="124" mass="14218">MSRQTRSQTRQSQPRSRYPPQSPPQLPPQSPPRLPPQSPPQLPPQSPPRLPPQSPPERVQIILLLQNEAKKNSPSSSLAKKIKKLNTDKLINFLQKLDLKPNEDDLQCFHLLTCTSYIDSYYKE</sequence>
<evidence type="ECO:0000256" key="1">
    <source>
        <dbReference type="SAM" id="MobiDB-lite"/>
    </source>
</evidence>
<accession>A0A9N9C850</accession>